<sequence length="326" mass="34415">MTGQAAARLAKDRANPPKKTAGGGSPAKRRTSRTGEVKVRRQHRAVEDGYEHGLVPGLKASEDARRLAAELAFATARLDELRSGPPGLLADAAVVEDREEALWTLFLVAYLSPVEDDADPFGAIADVRTPWAGGELPALEGVATGPRTAYDARRAADTLAAYRSRAEKAGGQVPLLSAEASLTPARRFERAFERLSLPRFPRAARYEFLVLAGGLGLLDVQPSSLLLAHAEPMDPTLLAAKRIFGIGDAINLQRRASELLQAGGVTAAALDLALVNWSRPTGDRIRAGSAAEEDPAVAARVAQALGVAEPEDDGEGDVDDEAAPHS</sequence>
<feature type="compositionally biased region" description="Acidic residues" evidence="1">
    <location>
        <begin position="309"/>
        <end position="326"/>
    </location>
</feature>
<dbReference type="InterPro" id="IPR041271">
    <property type="entry name" value="AGPT-Pplase3"/>
</dbReference>
<evidence type="ECO:0000256" key="1">
    <source>
        <dbReference type="SAM" id="MobiDB-lite"/>
    </source>
</evidence>
<feature type="compositionally biased region" description="Basic and acidic residues" evidence="1">
    <location>
        <begin position="33"/>
        <end position="50"/>
    </location>
</feature>
<feature type="region of interest" description="Disordered" evidence="1">
    <location>
        <begin position="1"/>
        <end position="50"/>
    </location>
</feature>
<dbReference type="KEGG" id="parq:DSM112329_03845"/>
<name>A0AAU7AZY8_9ACTN</name>
<dbReference type="AlphaFoldDB" id="A0AAU7AZY8"/>
<accession>A0AAU7AZY8</accession>
<evidence type="ECO:0000259" key="2">
    <source>
        <dbReference type="Pfam" id="PF18746"/>
    </source>
</evidence>
<evidence type="ECO:0000313" key="3">
    <source>
        <dbReference type="EMBL" id="XAY06967.1"/>
    </source>
</evidence>
<gene>
    <name evidence="3" type="ORF">DSM112329_03845</name>
</gene>
<dbReference type="Pfam" id="PF18746">
    <property type="entry name" value="aGPT-Pplase3"/>
    <property type="match status" value="1"/>
</dbReference>
<reference evidence="3" key="1">
    <citation type="submission" date="2022-12" db="EMBL/GenBank/DDBJ databases">
        <title>Paraconexibacter alkalitolerans sp. nov. and Baekduia alba sp. nov., isolated from soil and emended description of the genera Paraconexibacter (Chun et al., 2020) and Baekduia (An et al., 2020).</title>
        <authorList>
            <person name="Vieira S."/>
            <person name="Huber K.J."/>
            <person name="Geppert A."/>
            <person name="Wolf J."/>
            <person name="Neumann-Schaal M."/>
            <person name="Muesken M."/>
            <person name="Overmann J."/>
        </authorList>
    </citation>
    <scope>NUCLEOTIDE SEQUENCE</scope>
    <source>
        <strain evidence="3">AEG42_29</strain>
    </source>
</reference>
<feature type="domain" description="Alpha-glutamyl/putrescinyl thymine pyrophosphorylase clade 3" evidence="2">
    <location>
        <begin position="178"/>
        <end position="279"/>
    </location>
</feature>
<proteinExistence type="predicted"/>
<feature type="region of interest" description="Disordered" evidence="1">
    <location>
        <begin position="307"/>
        <end position="326"/>
    </location>
</feature>
<organism evidence="3">
    <name type="scientific">Paraconexibacter sp. AEG42_29</name>
    <dbReference type="NCBI Taxonomy" id="2997339"/>
    <lineage>
        <taxon>Bacteria</taxon>
        <taxon>Bacillati</taxon>
        <taxon>Actinomycetota</taxon>
        <taxon>Thermoleophilia</taxon>
        <taxon>Solirubrobacterales</taxon>
        <taxon>Paraconexibacteraceae</taxon>
        <taxon>Paraconexibacter</taxon>
    </lineage>
</organism>
<dbReference type="EMBL" id="CP114014">
    <property type="protein sequence ID" value="XAY06967.1"/>
    <property type="molecule type" value="Genomic_DNA"/>
</dbReference>
<protein>
    <recommendedName>
        <fullName evidence="2">Alpha-glutamyl/putrescinyl thymine pyrophosphorylase clade 3 domain-containing protein</fullName>
    </recommendedName>
</protein>